<keyword evidence="4" id="KW-0963">Cytoplasm</keyword>
<evidence type="ECO:0000256" key="2">
    <source>
        <dbReference type="ARBA" id="ARBA00004120"/>
    </source>
</evidence>
<dbReference type="Pfam" id="PF10595">
    <property type="entry name" value="FAM161A_B"/>
    <property type="match status" value="1"/>
</dbReference>
<feature type="region of interest" description="Disordered" evidence="12">
    <location>
        <begin position="151"/>
        <end position="172"/>
    </location>
</feature>
<reference evidence="13" key="1">
    <citation type="thesis" date="2020" institute="ProQuest LLC" country="789 East Eisenhower Parkway, Ann Arbor, MI, USA">
        <title>Comparative Genomics and Chromosome Evolution.</title>
        <authorList>
            <person name="Mudd A.B."/>
        </authorList>
    </citation>
    <scope>NUCLEOTIDE SEQUENCE</scope>
    <source>
        <strain evidence="13">Female2</strain>
        <tissue evidence="13">Blood</tissue>
    </source>
</reference>
<gene>
    <name evidence="13" type="ORF">GDO86_009228</name>
</gene>
<dbReference type="AlphaFoldDB" id="A0A8T2JKE2"/>
<dbReference type="GO" id="GO:0044782">
    <property type="term" value="P:cilium organization"/>
    <property type="evidence" value="ECO:0007669"/>
    <property type="project" value="TreeGrafter"/>
</dbReference>
<dbReference type="Proteomes" id="UP000812440">
    <property type="component" value="Chromosome 5"/>
</dbReference>
<evidence type="ECO:0000256" key="5">
    <source>
        <dbReference type="ARBA" id="ARBA00022794"/>
    </source>
</evidence>
<feature type="region of interest" description="Disordered" evidence="12">
    <location>
        <begin position="621"/>
        <end position="644"/>
    </location>
</feature>
<proteinExistence type="inferred from homology"/>
<dbReference type="InterPro" id="IPR051655">
    <property type="entry name" value="FAM161"/>
</dbReference>
<dbReference type="InterPro" id="IPR019579">
    <property type="entry name" value="FAM161A/B"/>
</dbReference>
<dbReference type="OrthoDB" id="2150121at2759"/>
<evidence type="ECO:0000256" key="12">
    <source>
        <dbReference type="SAM" id="MobiDB-lite"/>
    </source>
</evidence>
<evidence type="ECO:0000313" key="14">
    <source>
        <dbReference type="Proteomes" id="UP000812440"/>
    </source>
</evidence>
<protein>
    <recommendedName>
        <fullName evidence="11">Protein FAM161A</fullName>
    </recommendedName>
</protein>
<evidence type="ECO:0000256" key="6">
    <source>
        <dbReference type="ARBA" id="ARBA00023054"/>
    </source>
</evidence>
<comment type="function">
    <text evidence="10">Involved in ciliogenesis.</text>
</comment>
<evidence type="ECO:0000256" key="4">
    <source>
        <dbReference type="ARBA" id="ARBA00022490"/>
    </source>
</evidence>
<keyword evidence="5" id="KW-0970">Cilium biogenesis/degradation</keyword>
<evidence type="ECO:0000256" key="11">
    <source>
        <dbReference type="ARBA" id="ARBA00039949"/>
    </source>
</evidence>
<evidence type="ECO:0000256" key="1">
    <source>
        <dbReference type="ARBA" id="ARBA00004114"/>
    </source>
</evidence>
<feature type="compositionally biased region" description="Acidic residues" evidence="12">
    <location>
        <begin position="633"/>
        <end position="644"/>
    </location>
</feature>
<keyword evidence="9" id="KW-0966">Cell projection</keyword>
<name>A0A8T2JKE2_9PIPI</name>
<keyword evidence="8" id="KW-0206">Cytoskeleton</keyword>
<dbReference type="GO" id="GO:0005814">
    <property type="term" value="C:centriole"/>
    <property type="evidence" value="ECO:0007669"/>
    <property type="project" value="UniProtKB-SubCell"/>
</dbReference>
<comment type="subcellular location">
    <subcellularLocation>
        <location evidence="2">Cytoplasm</location>
        <location evidence="2">Cytoskeleton</location>
        <location evidence="2">Cilium basal body</location>
    </subcellularLocation>
    <subcellularLocation>
        <location evidence="1">Cytoplasm</location>
        <location evidence="1">Cytoskeleton</location>
        <location evidence="1">Microtubule organizing center</location>
        <location evidence="1">Centrosome</location>
        <location evidence="1">Centriole</location>
    </subcellularLocation>
</comment>
<dbReference type="EMBL" id="JAACNH010000004">
    <property type="protein sequence ID" value="KAG8443954.1"/>
    <property type="molecule type" value="Genomic_DNA"/>
</dbReference>
<sequence length="644" mass="75234">MATSHRESVLAASCVHTPVNRLTRAPLTLYERELLERANLSPLQGPRNPTEEDEDDHYCKETWGGQDWAFDISKLHHSNREYYIQVEKLKNAHVQNMEQLEQMYDKKLHLKGVQKIENEQRVFQNGHKSAWEHRALSPSHMKDRLLLSNLPSNMSSASETSHEEWTDEDSSDSESSVCARKKILQMWNDFSVEDYIQNSEYFSEEKLKDKTKSKEWTHKITVPEPFQMTIRESKRKENNVKSKSEIELENNLLKKKLEEEAECQKIFRANPVPASVYLPLYHEIVERNEARRKFVKGKSKDFLLASQKPFHFIEREERKKVVREMQIMDLPALKTNFNHFKAKPVPKSIYGRSAVEKLREEELYRNIRIKMRAQELLQSSSYPTSTLASRSRLGTKNITCSEPKVEQHKPKISASVPNFQAIHQKHQRDMLSKKNAKRVTICDPFHLLTNLIPSNKEKILRDIQADEENLREPRWPYKSPRSHTQIISSQIRQLPEEETLSETPRSTELSKTRELISRKMEKERTQAYIEELEAMEQRVLKKPLLIEQATQKNAQLAAEKHYSNVLHGLGLCEDFVSKKGQRAVVKGPLSIRKKKRTEEERTGGPLKLEDLLNDKEVYKCDSDNEQSAHDELYSTDEDHSEEET</sequence>
<dbReference type="PANTHER" id="PTHR21501:SF3">
    <property type="entry name" value="PROTEIN FAM161A"/>
    <property type="match status" value="1"/>
</dbReference>
<dbReference type="PANTHER" id="PTHR21501">
    <property type="entry name" value="PROTEIN FAM-161"/>
    <property type="match status" value="1"/>
</dbReference>
<keyword evidence="14" id="KW-1185">Reference proteome</keyword>
<evidence type="ECO:0000256" key="7">
    <source>
        <dbReference type="ARBA" id="ARBA00023069"/>
    </source>
</evidence>
<dbReference type="GO" id="GO:0036064">
    <property type="term" value="C:ciliary basal body"/>
    <property type="evidence" value="ECO:0007669"/>
    <property type="project" value="TreeGrafter"/>
</dbReference>
<evidence type="ECO:0000256" key="9">
    <source>
        <dbReference type="ARBA" id="ARBA00023273"/>
    </source>
</evidence>
<keyword evidence="7" id="KW-0969">Cilium</keyword>
<evidence type="ECO:0000256" key="8">
    <source>
        <dbReference type="ARBA" id="ARBA00023212"/>
    </source>
</evidence>
<evidence type="ECO:0000313" key="13">
    <source>
        <dbReference type="EMBL" id="KAG8443954.1"/>
    </source>
</evidence>
<dbReference type="GO" id="GO:0032391">
    <property type="term" value="C:photoreceptor connecting cilium"/>
    <property type="evidence" value="ECO:0007669"/>
    <property type="project" value="TreeGrafter"/>
</dbReference>
<comment type="caution">
    <text evidence="13">The sequence shown here is derived from an EMBL/GenBank/DDBJ whole genome shotgun (WGS) entry which is preliminary data.</text>
</comment>
<evidence type="ECO:0000256" key="3">
    <source>
        <dbReference type="ARBA" id="ARBA00006663"/>
    </source>
</evidence>
<evidence type="ECO:0000256" key="10">
    <source>
        <dbReference type="ARBA" id="ARBA00037165"/>
    </source>
</evidence>
<feature type="compositionally biased region" description="Basic and acidic residues" evidence="12">
    <location>
        <begin position="621"/>
        <end position="632"/>
    </location>
</feature>
<comment type="similarity">
    <text evidence="3">Belongs to the FAM161 family.</text>
</comment>
<keyword evidence="6" id="KW-0175">Coiled coil</keyword>
<organism evidence="13 14">
    <name type="scientific">Hymenochirus boettgeri</name>
    <name type="common">Congo dwarf clawed frog</name>
    <dbReference type="NCBI Taxonomy" id="247094"/>
    <lineage>
        <taxon>Eukaryota</taxon>
        <taxon>Metazoa</taxon>
        <taxon>Chordata</taxon>
        <taxon>Craniata</taxon>
        <taxon>Vertebrata</taxon>
        <taxon>Euteleostomi</taxon>
        <taxon>Amphibia</taxon>
        <taxon>Batrachia</taxon>
        <taxon>Anura</taxon>
        <taxon>Pipoidea</taxon>
        <taxon>Pipidae</taxon>
        <taxon>Pipinae</taxon>
        <taxon>Hymenochirus</taxon>
    </lineage>
</organism>
<accession>A0A8T2JKE2</accession>